<dbReference type="Pfam" id="PF12833">
    <property type="entry name" value="HTH_18"/>
    <property type="match status" value="1"/>
</dbReference>
<evidence type="ECO:0000256" key="3">
    <source>
        <dbReference type="ARBA" id="ARBA00023163"/>
    </source>
</evidence>
<feature type="domain" description="HTH araC/xylS-type" evidence="4">
    <location>
        <begin position="187"/>
        <end position="285"/>
    </location>
</feature>
<accession>A0ABW5XUS7</accession>
<evidence type="ECO:0000256" key="1">
    <source>
        <dbReference type="ARBA" id="ARBA00023015"/>
    </source>
</evidence>
<evidence type="ECO:0000313" key="6">
    <source>
        <dbReference type="Proteomes" id="UP001597601"/>
    </source>
</evidence>
<comment type="caution">
    <text evidence="5">The sequence shown here is derived from an EMBL/GenBank/DDBJ whole genome shotgun (WGS) entry which is preliminary data.</text>
</comment>
<dbReference type="RefSeq" id="WP_377130360.1">
    <property type="nucleotide sequence ID" value="NZ_JBHUON010000033.1"/>
</dbReference>
<dbReference type="Gene3D" id="1.10.10.60">
    <property type="entry name" value="Homeodomain-like"/>
    <property type="match status" value="1"/>
</dbReference>
<gene>
    <name evidence="5" type="ORF">ACFSYC_18625</name>
</gene>
<reference evidence="6" key="1">
    <citation type="journal article" date="2019" name="Int. J. Syst. Evol. Microbiol.">
        <title>The Global Catalogue of Microorganisms (GCM) 10K type strain sequencing project: providing services to taxonomists for standard genome sequencing and annotation.</title>
        <authorList>
            <consortium name="The Broad Institute Genomics Platform"/>
            <consortium name="The Broad Institute Genome Sequencing Center for Infectious Disease"/>
            <person name="Wu L."/>
            <person name="Ma J."/>
        </authorList>
    </citation>
    <scope>NUCLEOTIDE SEQUENCE [LARGE SCALE GENOMIC DNA]</scope>
    <source>
        <strain evidence="6">KCTC 52232</strain>
    </source>
</reference>
<keyword evidence="6" id="KW-1185">Reference proteome</keyword>
<dbReference type="PANTHER" id="PTHR43280:SF32">
    <property type="entry name" value="TRANSCRIPTIONAL REGULATORY PROTEIN"/>
    <property type="match status" value="1"/>
</dbReference>
<protein>
    <submittedName>
        <fullName evidence="5">Helix-turn-helix domain-containing protein</fullName>
    </submittedName>
</protein>
<dbReference type="InterPro" id="IPR018060">
    <property type="entry name" value="HTH_AraC"/>
</dbReference>
<proteinExistence type="predicted"/>
<keyword evidence="2" id="KW-0238">DNA-binding</keyword>
<evidence type="ECO:0000259" key="4">
    <source>
        <dbReference type="PROSITE" id="PS01124"/>
    </source>
</evidence>
<evidence type="ECO:0000313" key="5">
    <source>
        <dbReference type="EMBL" id="MFD2866717.1"/>
    </source>
</evidence>
<dbReference type="SUPFAM" id="SSF46689">
    <property type="entry name" value="Homeodomain-like"/>
    <property type="match status" value="1"/>
</dbReference>
<dbReference type="Proteomes" id="UP001597601">
    <property type="component" value="Unassembled WGS sequence"/>
</dbReference>
<dbReference type="SMART" id="SM00342">
    <property type="entry name" value="HTH_ARAC"/>
    <property type="match status" value="1"/>
</dbReference>
<dbReference type="PROSITE" id="PS01124">
    <property type="entry name" value="HTH_ARAC_FAMILY_2"/>
    <property type="match status" value="1"/>
</dbReference>
<keyword evidence="1" id="KW-0805">Transcription regulation</keyword>
<evidence type="ECO:0000256" key="2">
    <source>
        <dbReference type="ARBA" id="ARBA00023125"/>
    </source>
</evidence>
<name>A0ABW5XUS7_9SPHI</name>
<dbReference type="InterPro" id="IPR009057">
    <property type="entry name" value="Homeodomain-like_sf"/>
</dbReference>
<dbReference type="PANTHER" id="PTHR43280">
    <property type="entry name" value="ARAC-FAMILY TRANSCRIPTIONAL REGULATOR"/>
    <property type="match status" value="1"/>
</dbReference>
<keyword evidence="3" id="KW-0804">Transcription</keyword>
<organism evidence="5 6">
    <name type="scientific">Mucilaginibacter antarcticus</name>
    <dbReference type="NCBI Taxonomy" id="1855725"/>
    <lineage>
        <taxon>Bacteria</taxon>
        <taxon>Pseudomonadati</taxon>
        <taxon>Bacteroidota</taxon>
        <taxon>Sphingobacteriia</taxon>
        <taxon>Sphingobacteriales</taxon>
        <taxon>Sphingobacteriaceae</taxon>
        <taxon>Mucilaginibacter</taxon>
    </lineage>
</organism>
<sequence>MKLFSAQPNYFGPENDLFDFNVDKFDIGEFDLKTINNSSFPAGQYQYVLLYNGSATLCNGQENITIKPGQLVLLRSGKKCKIHLSPKSNGCVITFSTIFLERVDRNESFGGLNISRFLNAAQETASTELTGDIMTFADLLLKEFTDQSSCKCELLYRYFRIFLIHVSSKLHTHLQTERRPRNLEIINNFKFLVEENFKTKKMVAEYAEAMSVTPNYLNEVVKKCTGYSAGHHIRQRIAKEAQWQAMNSNSCMKGIAYDLGFYDLAHFSKFFKNTTGVNFSQFKSQDSMLQTVA</sequence>
<dbReference type="EMBL" id="JBHUON010000033">
    <property type="protein sequence ID" value="MFD2866717.1"/>
    <property type="molecule type" value="Genomic_DNA"/>
</dbReference>